<feature type="domain" description="Inositol polyphosphate-related phosphatase" evidence="1">
    <location>
        <begin position="52"/>
        <end position="104"/>
    </location>
</feature>
<keyword evidence="3" id="KW-1185">Reference proteome</keyword>
<dbReference type="SUPFAM" id="SSF56219">
    <property type="entry name" value="DNase I-like"/>
    <property type="match status" value="1"/>
</dbReference>
<comment type="caution">
    <text evidence="2">The sequence shown here is derived from an EMBL/GenBank/DDBJ whole genome shotgun (WGS) entry which is preliminary data.</text>
</comment>
<dbReference type="InterPro" id="IPR000300">
    <property type="entry name" value="IPPc"/>
</dbReference>
<dbReference type="Pfam" id="PF22669">
    <property type="entry name" value="Exo_endo_phos2"/>
    <property type="match status" value="1"/>
</dbReference>
<sequence>MRQEEYRKNENVSYSHQLKKCKQTNLLPHATLLQAFLSVISCGKLFVIAADVTTRFDQVFWFGDFNFRLSKDRADVETIMKRTVGGDMSPLLEHDQLSKQMKDGMYDQS</sequence>
<evidence type="ECO:0000259" key="1">
    <source>
        <dbReference type="Pfam" id="PF22669"/>
    </source>
</evidence>
<accession>A0ABV0XFU8</accession>
<dbReference type="InterPro" id="IPR036691">
    <property type="entry name" value="Endo/exonu/phosph_ase_sf"/>
</dbReference>
<proteinExistence type="predicted"/>
<dbReference type="EMBL" id="JAHRIP010001458">
    <property type="protein sequence ID" value="MEQ2280330.1"/>
    <property type="molecule type" value="Genomic_DNA"/>
</dbReference>
<reference evidence="2 3" key="1">
    <citation type="submission" date="2021-06" db="EMBL/GenBank/DDBJ databases">
        <authorList>
            <person name="Palmer J.M."/>
        </authorList>
    </citation>
    <scope>NUCLEOTIDE SEQUENCE [LARGE SCALE GENOMIC DNA]</scope>
    <source>
        <strain evidence="2 3">AS_MEX2019</strain>
        <tissue evidence="2">Muscle</tissue>
    </source>
</reference>
<evidence type="ECO:0000313" key="2">
    <source>
        <dbReference type="EMBL" id="MEQ2280330.1"/>
    </source>
</evidence>
<dbReference type="PANTHER" id="PTHR46625:SF1">
    <property type="entry name" value="PHOSPHATIDYLINOSITOL POLYPHOSPHATE 5-PHOSPHATASE TYPE IV"/>
    <property type="match status" value="1"/>
</dbReference>
<dbReference type="Proteomes" id="UP001469553">
    <property type="component" value="Unassembled WGS sequence"/>
</dbReference>
<dbReference type="Gene3D" id="3.60.10.10">
    <property type="entry name" value="Endonuclease/exonuclease/phosphatase"/>
    <property type="match status" value="1"/>
</dbReference>
<dbReference type="InterPro" id="IPR042478">
    <property type="entry name" value="INPP5E"/>
</dbReference>
<name>A0ABV0XFU8_9TELE</name>
<evidence type="ECO:0000313" key="3">
    <source>
        <dbReference type="Proteomes" id="UP001469553"/>
    </source>
</evidence>
<protein>
    <recommendedName>
        <fullName evidence="1">Inositol polyphosphate-related phosphatase domain-containing protein</fullName>
    </recommendedName>
</protein>
<gene>
    <name evidence="2" type="ORF">AMECASPLE_018621</name>
</gene>
<organism evidence="2 3">
    <name type="scientific">Ameca splendens</name>
    <dbReference type="NCBI Taxonomy" id="208324"/>
    <lineage>
        <taxon>Eukaryota</taxon>
        <taxon>Metazoa</taxon>
        <taxon>Chordata</taxon>
        <taxon>Craniata</taxon>
        <taxon>Vertebrata</taxon>
        <taxon>Euteleostomi</taxon>
        <taxon>Actinopterygii</taxon>
        <taxon>Neopterygii</taxon>
        <taxon>Teleostei</taxon>
        <taxon>Neoteleostei</taxon>
        <taxon>Acanthomorphata</taxon>
        <taxon>Ovalentaria</taxon>
        <taxon>Atherinomorphae</taxon>
        <taxon>Cyprinodontiformes</taxon>
        <taxon>Goodeidae</taxon>
        <taxon>Ameca</taxon>
    </lineage>
</organism>
<dbReference type="PANTHER" id="PTHR46625">
    <property type="entry name" value="72 KDA INOSITOL POLYPHOSPHATE 5-PHOSPHATASE"/>
    <property type="match status" value="1"/>
</dbReference>